<evidence type="ECO:0000256" key="1">
    <source>
        <dbReference type="ARBA" id="ARBA00004651"/>
    </source>
</evidence>
<evidence type="ECO:0000256" key="3">
    <source>
        <dbReference type="ARBA" id="ARBA00022692"/>
    </source>
</evidence>
<feature type="transmembrane region" description="Helical" evidence="6">
    <location>
        <begin position="248"/>
        <end position="272"/>
    </location>
</feature>
<feature type="transmembrane region" description="Helical" evidence="6">
    <location>
        <begin position="293"/>
        <end position="318"/>
    </location>
</feature>
<evidence type="ECO:0000256" key="2">
    <source>
        <dbReference type="ARBA" id="ARBA00022475"/>
    </source>
</evidence>
<organism evidence="7 8">
    <name type="scientific">Mycolicibacterium brisbanense</name>
    <dbReference type="NCBI Taxonomy" id="146020"/>
    <lineage>
        <taxon>Bacteria</taxon>
        <taxon>Bacillati</taxon>
        <taxon>Actinomycetota</taxon>
        <taxon>Actinomycetes</taxon>
        <taxon>Mycobacteriales</taxon>
        <taxon>Mycobacteriaceae</taxon>
        <taxon>Mycolicibacterium</taxon>
    </lineage>
</organism>
<name>A0A117I4H8_9MYCO</name>
<dbReference type="GO" id="GO:0005886">
    <property type="term" value="C:plasma membrane"/>
    <property type="evidence" value="ECO:0007669"/>
    <property type="project" value="UniProtKB-SubCell"/>
</dbReference>
<feature type="transmembrane region" description="Helical" evidence="6">
    <location>
        <begin position="76"/>
        <end position="101"/>
    </location>
</feature>
<evidence type="ECO:0000256" key="4">
    <source>
        <dbReference type="ARBA" id="ARBA00022989"/>
    </source>
</evidence>
<keyword evidence="8" id="KW-1185">Reference proteome</keyword>
<feature type="transmembrane region" description="Helical" evidence="6">
    <location>
        <begin position="7"/>
        <end position="28"/>
    </location>
</feature>
<reference evidence="8" key="1">
    <citation type="journal article" date="2016" name="Genome Announc.">
        <title>Draft Genome Sequences of Five Rapidly Growing Mycobacterium Species, M. thermoresistibile, M. fortuitum subsp. acetamidolyticum, M. canariasense, M. brisbanense, and M. novocastrense.</title>
        <authorList>
            <person name="Katahira K."/>
            <person name="Ogura Y."/>
            <person name="Gotoh Y."/>
            <person name="Hayashi T."/>
        </authorList>
    </citation>
    <scope>NUCLEOTIDE SEQUENCE [LARGE SCALE GENOMIC DNA]</scope>
    <source>
        <strain evidence="8">JCM15654</strain>
    </source>
</reference>
<comment type="caution">
    <text evidence="7">The sequence shown here is derived from an EMBL/GenBank/DDBJ whole genome shotgun (WGS) entry which is preliminary data.</text>
</comment>
<keyword evidence="2" id="KW-1003">Cell membrane</keyword>
<keyword evidence="5 6" id="KW-0472">Membrane</keyword>
<accession>A0A117I4H8</accession>
<dbReference type="STRING" id="146020.RMCB_0995"/>
<feature type="transmembrane region" description="Helical" evidence="6">
    <location>
        <begin position="113"/>
        <end position="135"/>
    </location>
</feature>
<proteinExistence type="predicted"/>
<gene>
    <name evidence="7" type="ORF">RMCB_0995</name>
</gene>
<feature type="transmembrane region" description="Helical" evidence="6">
    <location>
        <begin position="379"/>
        <end position="398"/>
    </location>
</feature>
<feature type="transmembrane region" description="Helical" evidence="6">
    <location>
        <begin position="220"/>
        <end position="242"/>
    </location>
</feature>
<evidence type="ECO:0000313" key="7">
    <source>
        <dbReference type="EMBL" id="GAS86899.1"/>
    </source>
</evidence>
<sequence>MLRNGHLLTLSSTLTSVIGFFFWTVAAWKYDPATVGRNSAAISLMVFVAAIAQLNLSSAVVRFVPVSGRRTTSLIVVMYCVSGCVALVVGVCAVAILKVLTPDLAFFDGGLPQAMFVAATVIYTIFVIQDSVLFALRRPALVPLENFVTAVLRVGLVVALAAVVPRHGIFASWVLALGCIVLAVGVFVFARAIPRHRREAEGVDELPPSRQIVRFVAWDYLGSISSIGSTSVIPLIVVAILGAEQNGFFAVAWLIASALYLVSFNMGFSLVMESAADQSRLGRQVRDVLVHTGKLMALVVVVLVVFAPYLLGIFGHSYQAADNTLRLLALAALPNLVVVTAINSSRAQRRMGLVVWTQIAQCLLVLPLTWLLLPEVGLIGVAIAWLVTQLLISGALLVRRDLWLTVRPAQSPGTMALVEGEPTPCR</sequence>
<evidence type="ECO:0000256" key="6">
    <source>
        <dbReference type="SAM" id="Phobius"/>
    </source>
</evidence>
<protein>
    <recommendedName>
        <fullName evidence="9">Polysaccharide biosynthesis protein</fullName>
    </recommendedName>
</protein>
<dbReference type="InterPro" id="IPR050833">
    <property type="entry name" value="Poly_Biosynth_Transport"/>
</dbReference>
<feature type="transmembrane region" description="Helical" evidence="6">
    <location>
        <begin position="354"/>
        <end position="373"/>
    </location>
</feature>
<dbReference type="Proteomes" id="UP000069620">
    <property type="component" value="Unassembled WGS sequence"/>
</dbReference>
<feature type="transmembrane region" description="Helical" evidence="6">
    <location>
        <begin position="324"/>
        <end position="342"/>
    </location>
</feature>
<keyword evidence="3 6" id="KW-0812">Transmembrane</keyword>
<dbReference type="PANTHER" id="PTHR30250:SF11">
    <property type="entry name" value="O-ANTIGEN TRANSPORTER-RELATED"/>
    <property type="match status" value="1"/>
</dbReference>
<dbReference type="AlphaFoldDB" id="A0A117I4H8"/>
<evidence type="ECO:0000313" key="8">
    <source>
        <dbReference type="Proteomes" id="UP000069620"/>
    </source>
</evidence>
<keyword evidence="4 6" id="KW-1133">Transmembrane helix</keyword>
<dbReference type="EMBL" id="BCSX01000011">
    <property type="protein sequence ID" value="GAS86899.1"/>
    <property type="molecule type" value="Genomic_DNA"/>
</dbReference>
<feature type="transmembrane region" description="Helical" evidence="6">
    <location>
        <begin position="147"/>
        <end position="164"/>
    </location>
</feature>
<feature type="transmembrane region" description="Helical" evidence="6">
    <location>
        <begin position="40"/>
        <end position="64"/>
    </location>
</feature>
<comment type="subcellular location">
    <subcellularLocation>
        <location evidence="1">Cell membrane</location>
        <topology evidence="1">Multi-pass membrane protein</topology>
    </subcellularLocation>
</comment>
<dbReference type="PANTHER" id="PTHR30250">
    <property type="entry name" value="PST FAMILY PREDICTED COLANIC ACID TRANSPORTER"/>
    <property type="match status" value="1"/>
</dbReference>
<evidence type="ECO:0008006" key="9">
    <source>
        <dbReference type="Google" id="ProtNLM"/>
    </source>
</evidence>
<reference evidence="8" key="2">
    <citation type="submission" date="2016-02" db="EMBL/GenBank/DDBJ databases">
        <title>Draft genome sequence of five rapidly growing Mycobacterium species.</title>
        <authorList>
            <person name="Katahira K."/>
            <person name="Gotou Y."/>
            <person name="Iida K."/>
            <person name="Ogura Y."/>
            <person name="Hayashi T."/>
        </authorList>
    </citation>
    <scope>NUCLEOTIDE SEQUENCE [LARGE SCALE GENOMIC DNA]</scope>
    <source>
        <strain evidence="8">JCM15654</strain>
    </source>
</reference>
<evidence type="ECO:0000256" key="5">
    <source>
        <dbReference type="ARBA" id="ARBA00023136"/>
    </source>
</evidence>
<feature type="transmembrane region" description="Helical" evidence="6">
    <location>
        <begin position="170"/>
        <end position="190"/>
    </location>
</feature>